<name>A0A2I0L0L4_PUNGR</name>
<sequence length="183" mass="20498">MGYINNSCPCPPEVVTGQPNPEYTCWVRQDQLLLHAIIASMSEGVMPLIASAKTSSEAWNKLAKLYARCSRSRVMSLKDKLTRTTCDKLTDYEQFLKIAEVNHEPTLVCARYTNKSSLKNSSTKEGQGRNSWGLHSMKTTANRVTGGTIRVILRISVIAKTRTCCREMLSSQAYSGLRWCPCR</sequence>
<evidence type="ECO:0000313" key="1">
    <source>
        <dbReference type="EMBL" id="PKI74267.1"/>
    </source>
</evidence>
<keyword evidence="2" id="KW-1185">Reference proteome</keyword>
<dbReference type="PANTHER" id="PTHR47481">
    <property type="match status" value="1"/>
</dbReference>
<protein>
    <recommendedName>
        <fullName evidence="3">Retrotransposon Copia-like N-terminal domain-containing protein</fullName>
    </recommendedName>
</protein>
<evidence type="ECO:0008006" key="3">
    <source>
        <dbReference type="Google" id="ProtNLM"/>
    </source>
</evidence>
<comment type="caution">
    <text evidence="1">The sequence shown here is derived from an EMBL/GenBank/DDBJ whole genome shotgun (WGS) entry which is preliminary data.</text>
</comment>
<proteinExistence type="predicted"/>
<dbReference type="Pfam" id="PF14223">
    <property type="entry name" value="Retrotran_gag_2"/>
    <property type="match status" value="1"/>
</dbReference>
<reference evidence="1 2" key="1">
    <citation type="submission" date="2017-11" db="EMBL/GenBank/DDBJ databases">
        <title>De-novo sequencing of pomegranate (Punica granatum L.) genome.</title>
        <authorList>
            <person name="Akparov Z."/>
            <person name="Amiraslanov A."/>
            <person name="Hajiyeva S."/>
            <person name="Abbasov M."/>
            <person name="Kaur K."/>
            <person name="Hamwieh A."/>
            <person name="Solovyev V."/>
            <person name="Salamov A."/>
            <person name="Braich B."/>
            <person name="Kosarev P."/>
            <person name="Mahmoud A."/>
            <person name="Hajiyev E."/>
            <person name="Babayeva S."/>
            <person name="Izzatullayeva V."/>
            <person name="Mammadov A."/>
            <person name="Mammadov A."/>
            <person name="Sharifova S."/>
            <person name="Ojaghi J."/>
            <person name="Eynullazada K."/>
            <person name="Bayramov B."/>
            <person name="Abdulazimova A."/>
            <person name="Shahmuradov I."/>
        </authorList>
    </citation>
    <scope>NUCLEOTIDE SEQUENCE [LARGE SCALE GENOMIC DNA]</scope>
    <source>
        <strain evidence="2">cv. AG2017</strain>
        <tissue evidence="1">Leaf</tissue>
    </source>
</reference>
<dbReference type="Proteomes" id="UP000233551">
    <property type="component" value="Unassembled WGS sequence"/>
</dbReference>
<gene>
    <name evidence="1" type="ORF">CRG98_005324</name>
</gene>
<dbReference type="AlphaFoldDB" id="A0A2I0L0L4"/>
<evidence type="ECO:0000313" key="2">
    <source>
        <dbReference type="Proteomes" id="UP000233551"/>
    </source>
</evidence>
<dbReference type="STRING" id="22663.A0A2I0L0L4"/>
<dbReference type="EMBL" id="PGOL01000216">
    <property type="protein sequence ID" value="PKI74267.1"/>
    <property type="molecule type" value="Genomic_DNA"/>
</dbReference>
<organism evidence="1 2">
    <name type="scientific">Punica granatum</name>
    <name type="common">Pomegranate</name>
    <dbReference type="NCBI Taxonomy" id="22663"/>
    <lineage>
        <taxon>Eukaryota</taxon>
        <taxon>Viridiplantae</taxon>
        <taxon>Streptophyta</taxon>
        <taxon>Embryophyta</taxon>
        <taxon>Tracheophyta</taxon>
        <taxon>Spermatophyta</taxon>
        <taxon>Magnoliopsida</taxon>
        <taxon>eudicotyledons</taxon>
        <taxon>Gunneridae</taxon>
        <taxon>Pentapetalae</taxon>
        <taxon>rosids</taxon>
        <taxon>malvids</taxon>
        <taxon>Myrtales</taxon>
        <taxon>Lythraceae</taxon>
        <taxon>Punica</taxon>
    </lineage>
</organism>
<dbReference type="PANTHER" id="PTHR47481:SF9">
    <property type="entry name" value="RETROTRANSPOSON GAG DOMAIN-CONTAINING PROTEIN"/>
    <property type="match status" value="1"/>
</dbReference>
<accession>A0A2I0L0L4</accession>